<evidence type="ECO:0000256" key="1">
    <source>
        <dbReference type="ARBA" id="ARBA00004496"/>
    </source>
</evidence>
<dbReference type="SUPFAM" id="SSF51984">
    <property type="entry name" value="MurCD N-terminal domain"/>
    <property type="match status" value="1"/>
</dbReference>
<evidence type="ECO:0000256" key="6">
    <source>
        <dbReference type="ARBA" id="ARBA00022840"/>
    </source>
</evidence>
<evidence type="ECO:0000256" key="4">
    <source>
        <dbReference type="ARBA" id="ARBA00022598"/>
    </source>
</evidence>
<dbReference type="PANTHER" id="PTHR43692">
    <property type="entry name" value="UDP-N-ACETYLMURAMOYLALANINE--D-GLUTAMATE LIGASE"/>
    <property type="match status" value="1"/>
</dbReference>
<dbReference type="GO" id="GO:0009252">
    <property type="term" value="P:peptidoglycan biosynthetic process"/>
    <property type="evidence" value="ECO:0007669"/>
    <property type="project" value="UniProtKB-UniPathway"/>
</dbReference>
<evidence type="ECO:0000259" key="8">
    <source>
        <dbReference type="Pfam" id="PF08245"/>
    </source>
</evidence>
<dbReference type="GO" id="GO:0008764">
    <property type="term" value="F:UDP-N-acetylmuramoylalanine-D-glutamate ligase activity"/>
    <property type="evidence" value="ECO:0007669"/>
    <property type="project" value="UniProtKB-EC"/>
</dbReference>
<accession>A0A160TS62</accession>
<dbReference type="SUPFAM" id="SSF53623">
    <property type="entry name" value="MurD-like peptide ligases, catalytic domain"/>
    <property type="match status" value="1"/>
</dbReference>
<dbReference type="Pfam" id="PF02875">
    <property type="entry name" value="Mur_ligase_C"/>
    <property type="match status" value="1"/>
</dbReference>
<sequence length="456" mass="48697">MNQAANTISTQKNPGRAVIVGLGVTGLSCVRYLDSLGVSLTVMDSRAEPPYLDTLSRLYPHVDLHAGSFDTAVAKDTDLLVMSPGVALTEPVVLEAMNAGVEVVGDIELFARDCTAPVIAITGSNGKSTVTTLIGRLAEAADRNVLVGGNIGRPALELLAEPEPDCYVLELSSFQLETTSTLNPHCAVILNIAEDHMDRYQSVKDYARAKARISQGAAVVITRRHDAIHELLTLESDTQHITFGLDRPTGLKDYGLATDEDGSWLVRGSDHLLSVAELELSGTHNVANALAALASTEVLFGDTSALGLDALRRFQGLPHRCEVIDDRDDIIWVNDSKGTNPAATVAALEGVNRPVVLIAGGQSKGADLSILADAVRRYARQVVLFGEDRNKVAAAIGRCVPLTIADDLAHAVSLAASWAQPGDAVVLSPACASFDMFEDYQQRGEVFRQLVKEQLR</sequence>
<dbReference type="NCBIfam" id="TIGR01087">
    <property type="entry name" value="murD"/>
    <property type="match status" value="1"/>
</dbReference>
<dbReference type="Pfam" id="PF21799">
    <property type="entry name" value="MurD-like_N"/>
    <property type="match status" value="1"/>
</dbReference>
<reference evidence="9" key="1">
    <citation type="submission" date="2015-10" db="EMBL/GenBank/DDBJ databases">
        <authorList>
            <person name="Gilbert D.G."/>
        </authorList>
    </citation>
    <scope>NUCLEOTIDE SEQUENCE</scope>
</reference>
<dbReference type="GO" id="GO:0051301">
    <property type="term" value="P:cell division"/>
    <property type="evidence" value="ECO:0007669"/>
    <property type="project" value="InterPro"/>
</dbReference>
<dbReference type="EC" id="6.3.2.9" evidence="9"/>
<dbReference type="PANTHER" id="PTHR43692:SF1">
    <property type="entry name" value="UDP-N-ACETYLMURAMOYLALANINE--D-GLUTAMATE LIGASE"/>
    <property type="match status" value="1"/>
</dbReference>
<dbReference type="GO" id="GO:0008360">
    <property type="term" value="P:regulation of cell shape"/>
    <property type="evidence" value="ECO:0007669"/>
    <property type="project" value="InterPro"/>
</dbReference>
<comment type="pathway">
    <text evidence="2">Cell wall biogenesis; peptidoglycan biosynthesis.</text>
</comment>
<evidence type="ECO:0000256" key="5">
    <source>
        <dbReference type="ARBA" id="ARBA00022741"/>
    </source>
</evidence>
<dbReference type="GO" id="GO:0005524">
    <property type="term" value="F:ATP binding"/>
    <property type="evidence" value="ECO:0007669"/>
    <property type="project" value="UniProtKB-KW"/>
</dbReference>
<evidence type="ECO:0000259" key="7">
    <source>
        <dbReference type="Pfam" id="PF02875"/>
    </source>
</evidence>
<keyword evidence="3" id="KW-0963">Cytoplasm</keyword>
<dbReference type="InterPro" id="IPR004101">
    <property type="entry name" value="Mur_ligase_C"/>
</dbReference>
<evidence type="ECO:0000256" key="3">
    <source>
        <dbReference type="ARBA" id="ARBA00022490"/>
    </source>
</evidence>
<dbReference type="Gene3D" id="3.40.1190.10">
    <property type="entry name" value="Mur-like, catalytic domain"/>
    <property type="match status" value="1"/>
</dbReference>
<dbReference type="InterPro" id="IPR036565">
    <property type="entry name" value="Mur-like_cat_sf"/>
</dbReference>
<dbReference type="Gene3D" id="3.90.190.20">
    <property type="entry name" value="Mur ligase, C-terminal domain"/>
    <property type="match status" value="1"/>
</dbReference>
<dbReference type="Gene3D" id="3.40.50.720">
    <property type="entry name" value="NAD(P)-binding Rossmann-like Domain"/>
    <property type="match status" value="1"/>
</dbReference>
<evidence type="ECO:0000256" key="2">
    <source>
        <dbReference type="ARBA" id="ARBA00004752"/>
    </source>
</evidence>
<dbReference type="InterPro" id="IPR005762">
    <property type="entry name" value="MurD"/>
</dbReference>
<protein>
    <submittedName>
        <fullName evidence="9">UDP-N-acetylmuramoylalanine--D-glutamate ligase</fullName>
        <ecNumber evidence="9">6.3.2.9</ecNumber>
    </submittedName>
</protein>
<keyword evidence="6" id="KW-0067">ATP-binding</keyword>
<comment type="subcellular location">
    <subcellularLocation>
        <location evidence="1">Cytoplasm</location>
    </subcellularLocation>
</comment>
<proteinExistence type="inferred from homology"/>
<feature type="domain" description="Mur ligase C-terminal" evidence="7">
    <location>
        <begin position="319"/>
        <end position="431"/>
    </location>
</feature>
<dbReference type="InterPro" id="IPR036615">
    <property type="entry name" value="Mur_ligase_C_dom_sf"/>
</dbReference>
<dbReference type="Pfam" id="PF08245">
    <property type="entry name" value="Mur_ligase_M"/>
    <property type="match status" value="1"/>
</dbReference>
<dbReference type="HAMAP" id="MF_00639">
    <property type="entry name" value="MurD"/>
    <property type="match status" value="1"/>
</dbReference>
<dbReference type="GO" id="GO:0005737">
    <property type="term" value="C:cytoplasm"/>
    <property type="evidence" value="ECO:0007669"/>
    <property type="project" value="UniProtKB-SubCell"/>
</dbReference>
<evidence type="ECO:0000313" key="9">
    <source>
        <dbReference type="EMBL" id="CUS51709.1"/>
    </source>
</evidence>
<name>A0A160TS62_9ZZZZ</name>
<dbReference type="SUPFAM" id="SSF53244">
    <property type="entry name" value="MurD-like peptide ligases, peptide-binding domain"/>
    <property type="match status" value="1"/>
</dbReference>
<feature type="domain" description="Mur ligase central" evidence="8">
    <location>
        <begin position="121"/>
        <end position="295"/>
    </location>
</feature>
<dbReference type="UniPathway" id="UPA00219"/>
<keyword evidence="4 9" id="KW-0436">Ligase</keyword>
<gene>
    <name evidence="9" type="ORF">MGWOODY_XGa2430</name>
</gene>
<dbReference type="InterPro" id="IPR013221">
    <property type="entry name" value="Mur_ligase_cen"/>
</dbReference>
<keyword evidence="5" id="KW-0547">Nucleotide-binding</keyword>
<dbReference type="AlphaFoldDB" id="A0A160TS62"/>
<dbReference type="EMBL" id="CZRL01000064">
    <property type="protein sequence ID" value="CUS51709.1"/>
    <property type="molecule type" value="Genomic_DNA"/>
</dbReference>
<organism evidence="9">
    <name type="scientific">hydrothermal vent metagenome</name>
    <dbReference type="NCBI Taxonomy" id="652676"/>
    <lineage>
        <taxon>unclassified sequences</taxon>
        <taxon>metagenomes</taxon>
        <taxon>ecological metagenomes</taxon>
    </lineage>
</organism>